<dbReference type="RefSeq" id="WP_184826350.1">
    <property type="nucleotide sequence ID" value="NZ_BMTI01000014.1"/>
</dbReference>
<comment type="caution">
    <text evidence="1">The sequence shown here is derived from an EMBL/GenBank/DDBJ whole genome shotgun (WGS) entry which is preliminary data.</text>
</comment>
<dbReference type="EMBL" id="JACHJI010000011">
    <property type="protein sequence ID" value="MBB4901655.1"/>
    <property type="molecule type" value="Genomic_DNA"/>
</dbReference>
<proteinExistence type="predicted"/>
<evidence type="ECO:0008006" key="3">
    <source>
        <dbReference type="Google" id="ProtNLM"/>
    </source>
</evidence>
<evidence type="ECO:0000313" key="1">
    <source>
        <dbReference type="EMBL" id="MBB4901655.1"/>
    </source>
</evidence>
<dbReference type="AlphaFoldDB" id="A0A7W7PUR1"/>
<gene>
    <name evidence="1" type="ORF">FHS37_005743</name>
</gene>
<accession>A0A7W7PUR1</accession>
<dbReference type="Proteomes" id="UP000579523">
    <property type="component" value="Unassembled WGS sequence"/>
</dbReference>
<sequence>MRRDLITRHLYPVPNSIVVSRGCPHHCDSCYQDAFFEGGRSFCTRAVDDALAETDRLPGHHLIMTPCPSTGPWRQLESENRIVHRDRDLYDTRHVVYRPRGMTPRQLEDGYRRAYRDSSRWSRIRRGSAARPGRPERMRHLAYAGGRKKFEPAWDLLIRSGRVVRALPVLERTPAAFGGRG</sequence>
<keyword evidence="2" id="KW-1185">Reference proteome</keyword>
<protein>
    <recommendedName>
        <fullName evidence="3">Radical SAM protein</fullName>
    </recommendedName>
</protein>
<evidence type="ECO:0000313" key="2">
    <source>
        <dbReference type="Proteomes" id="UP000579523"/>
    </source>
</evidence>
<reference evidence="1 2" key="1">
    <citation type="submission" date="2020-08" db="EMBL/GenBank/DDBJ databases">
        <title>Genomic Encyclopedia of Type Strains, Phase III (KMG-III): the genomes of soil and plant-associated and newly described type strains.</title>
        <authorList>
            <person name="Whitman W."/>
        </authorList>
    </citation>
    <scope>NUCLEOTIDE SEQUENCE [LARGE SCALE GENOMIC DNA]</scope>
    <source>
        <strain evidence="1 2">CECT 3273</strain>
    </source>
</reference>
<name>A0A7W7PUR1_9ACTN</name>
<organism evidence="1 2">
    <name type="scientific">Streptomyces griseomycini</name>
    <dbReference type="NCBI Taxonomy" id="66895"/>
    <lineage>
        <taxon>Bacteria</taxon>
        <taxon>Bacillati</taxon>
        <taxon>Actinomycetota</taxon>
        <taxon>Actinomycetes</taxon>
        <taxon>Kitasatosporales</taxon>
        <taxon>Streptomycetaceae</taxon>
        <taxon>Streptomyces</taxon>
    </lineage>
</organism>